<reference evidence="6 7" key="1">
    <citation type="submission" date="2009-08" db="EMBL/GenBank/DDBJ databases">
        <title>The Genome Sequence of Spizellomyces punctatus strain DAOM BR117.</title>
        <authorList>
            <consortium name="The Broad Institute Genome Sequencing Platform"/>
            <person name="Russ C."/>
            <person name="Cuomo C."/>
            <person name="Shea T."/>
            <person name="Young S.K."/>
            <person name="Zeng Q."/>
            <person name="Koehrsen M."/>
            <person name="Haas B."/>
            <person name="Borodovsky M."/>
            <person name="Guigo R."/>
            <person name="Alvarado L."/>
            <person name="Berlin A."/>
            <person name="Bochicchio J."/>
            <person name="Borenstein D."/>
            <person name="Chapman S."/>
            <person name="Chen Z."/>
            <person name="Engels R."/>
            <person name="Freedman E."/>
            <person name="Gellesch M."/>
            <person name="Goldberg J."/>
            <person name="Griggs A."/>
            <person name="Gujja S."/>
            <person name="Heiman D."/>
            <person name="Hepburn T."/>
            <person name="Howarth C."/>
            <person name="Jen D."/>
            <person name="Larson L."/>
            <person name="Lewis B."/>
            <person name="Mehta T."/>
            <person name="Park D."/>
            <person name="Pearson M."/>
            <person name="Roberts A."/>
            <person name="Saif S."/>
            <person name="Shenoy N."/>
            <person name="Sisk P."/>
            <person name="Stolte C."/>
            <person name="Sykes S."/>
            <person name="Thomson T."/>
            <person name="Walk T."/>
            <person name="White J."/>
            <person name="Yandava C."/>
            <person name="Burger G."/>
            <person name="Gray M.W."/>
            <person name="Holland P.W.H."/>
            <person name="King N."/>
            <person name="Lang F.B.F."/>
            <person name="Roger A.J."/>
            <person name="Ruiz-Trillo I."/>
            <person name="Lander E."/>
            <person name="Nusbaum C."/>
        </authorList>
    </citation>
    <scope>NUCLEOTIDE SEQUENCE [LARGE SCALE GENOMIC DNA]</scope>
    <source>
        <strain evidence="6 7">DAOM BR117</strain>
    </source>
</reference>
<dbReference type="eggNOG" id="KOG4118">
    <property type="taxonomic scope" value="Eukaryota"/>
</dbReference>
<dbReference type="EMBL" id="KQ257450">
    <property type="protein sequence ID" value="KND04841.1"/>
    <property type="molecule type" value="Genomic_DNA"/>
</dbReference>
<keyword evidence="3" id="KW-0963">Cytoplasm</keyword>
<dbReference type="Proteomes" id="UP000053201">
    <property type="component" value="Unassembled WGS sequence"/>
</dbReference>
<dbReference type="GO" id="GO:0005634">
    <property type="term" value="C:nucleus"/>
    <property type="evidence" value="ECO:0007669"/>
    <property type="project" value="UniProtKB-SubCell"/>
</dbReference>
<dbReference type="Gene3D" id="4.10.1050.10">
    <property type="entry name" value="At2g23090-like"/>
    <property type="match status" value="1"/>
</dbReference>
<comment type="subcellular location">
    <subcellularLocation>
        <location evidence="2">Cytoplasm</location>
    </subcellularLocation>
    <subcellularLocation>
        <location evidence="1">Nucleus</location>
    </subcellularLocation>
</comment>
<gene>
    <name evidence="6" type="ORF">SPPG_00541</name>
</gene>
<evidence type="ECO:0000256" key="5">
    <source>
        <dbReference type="SAM" id="MobiDB-lite"/>
    </source>
</evidence>
<proteinExistence type="predicted"/>
<sequence>MVRGAAKQQARERNQKQAASHSKGGSQLKARAEGLKITCPSCKGPMPSYKILVQHMESKHPGISVPAESSFVK</sequence>
<evidence type="ECO:0000256" key="2">
    <source>
        <dbReference type="ARBA" id="ARBA00004496"/>
    </source>
</evidence>
<dbReference type="OrthoDB" id="73348at2759"/>
<dbReference type="InterPro" id="IPR045230">
    <property type="entry name" value="MBS1/2-like"/>
</dbReference>
<dbReference type="InterPro" id="IPR026939">
    <property type="entry name" value="ZNF706/At2g23090_sf"/>
</dbReference>
<dbReference type="InParanoid" id="A0A0L0HU06"/>
<dbReference type="OMA" id="CDQKGAA"/>
<evidence type="ECO:0000256" key="3">
    <source>
        <dbReference type="ARBA" id="ARBA00022490"/>
    </source>
</evidence>
<dbReference type="GO" id="GO:0005737">
    <property type="term" value="C:cytoplasm"/>
    <property type="evidence" value="ECO:0007669"/>
    <property type="project" value="UniProtKB-SubCell"/>
</dbReference>
<evidence type="ECO:0000313" key="6">
    <source>
        <dbReference type="EMBL" id="KND04841.1"/>
    </source>
</evidence>
<dbReference type="RefSeq" id="XP_016612880.1">
    <property type="nucleotide sequence ID" value="XM_016748868.1"/>
</dbReference>
<evidence type="ECO:0008006" key="8">
    <source>
        <dbReference type="Google" id="ProtNLM"/>
    </source>
</evidence>
<evidence type="ECO:0000313" key="7">
    <source>
        <dbReference type="Proteomes" id="UP000053201"/>
    </source>
</evidence>
<name>A0A0L0HU06_SPIPD</name>
<dbReference type="SUPFAM" id="SSF118359">
    <property type="entry name" value="Expressed protein At2g23090/F21P24.15"/>
    <property type="match status" value="1"/>
</dbReference>
<dbReference type="PANTHER" id="PTHR21213:SF0">
    <property type="entry name" value="ZINC FINGER PROTEIN 706"/>
    <property type="match status" value="1"/>
</dbReference>
<organism evidence="6 7">
    <name type="scientific">Spizellomyces punctatus (strain DAOM BR117)</name>
    <dbReference type="NCBI Taxonomy" id="645134"/>
    <lineage>
        <taxon>Eukaryota</taxon>
        <taxon>Fungi</taxon>
        <taxon>Fungi incertae sedis</taxon>
        <taxon>Chytridiomycota</taxon>
        <taxon>Chytridiomycota incertae sedis</taxon>
        <taxon>Chytridiomycetes</taxon>
        <taxon>Spizellomycetales</taxon>
        <taxon>Spizellomycetaceae</taxon>
        <taxon>Spizellomyces</taxon>
    </lineage>
</organism>
<evidence type="ECO:0000256" key="1">
    <source>
        <dbReference type="ARBA" id="ARBA00004123"/>
    </source>
</evidence>
<dbReference type="VEuPathDB" id="FungiDB:SPPG_00541"/>
<keyword evidence="7" id="KW-1185">Reference proteome</keyword>
<dbReference type="AlphaFoldDB" id="A0A0L0HU06"/>
<feature type="region of interest" description="Disordered" evidence="5">
    <location>
        <begin position="1"/>
        <end position="32"/>
    </location>
</feature>
<accession>A0A0L0HU06</accession>
<protein>
    <recommendedName>
        <fullName evidence="8">Small EDRK-rich factor-like N-terminal domain-containing protein</fullName>
    </recommendedName>
</protein>
<keyword evidence="4" id="KW-0539">Nucleus</keyword>
<evidence type="ECO:0000256" key="4">
    <source>
        <dbReference type="ARBA" id="ARBA00023242"/>
    </source>
</evidence>
<feature type="compositionally biased region" description="Polar residues" evidence="5">
    <location>
        <begin position="16"/>
        <end position="25"/>
    </location>
</feature>
<dbReference type="GeneID" id="27684261"/>
<dbReference type="PANTHER" id="PTHR21213">
    <property type="entry name" value="GEO09665P1-RELATED"/>
    <property type="match status" value="1"/>
</dbReference>